<gene>
    <name evidence="1" type="ORF">IEE83_14635</name>
</gene>
<name>A0ABR9WCB8_9BACT</name>
<sequence>MKLNGQQIIIFGLPRLDSEIESTNYTTARLLAENNTVYYVENPYTLKDYFRLKGTAQHGRRKKYFSLFNTNVIASETPGLSIVVPPVVFSINFLPEGTIFRLALKVNEFLIAYKIKRIVSKFKIRDFIFINSFNFHYPNIGPKLSPILEVYHCLDPLILPFDSRHGIVSEEILIRNSDVVLCSSKQLYTEKIGQNPHTFFVPNAADLSHSSKALNADLPISDLISTIKKPVIGYFGAIERRMDYILLEEVIKQNPDKNFVFVGPVSKEYVPDTFFSFSNVKFIGSVPYEAMPSIIKGFDVALIPFKKDEVSRTIFPLKLFEYLGAGKPVVATDFNLDLKDFTGNSVAYCDNAATFSNAIDHALLNSGADKISERIAIAANNTWEKRVNEMAEIMNNRILQKQSGR</sequence>
<dbReference type="PANTHER" id="PTHR12526:SF630">
    <property type="entry name" value="GLYCOSYLTRANSFERASE"/>
    <property type="match status" value="1"/>
</dbReference>
<accession>A0ABR9WCB8</accession>
<protein>
    <submittedName>
        <fullName evidence="1">Glycosyltransferase</fullName>
    </submittedName>
</protein>
<dbReference type="PANTHER" id="PTHR12526">
    <property type="entry name" value="GLYCOSYLTRANSFERASE"/>
    <property type="match status" value="1"/>
</dbReference>
<dbReference type="RefSeq" id="WP_194121274.1">
    <property type="nucleotide sequence ID" value="NZ_JACYGY010000001.1"/>
</dbReference>
<dbReference type="EMBL" id="JACYGY010000001">
    <property type="protein sequence ID" value="MBE9463122.1"/>
    <property type="molecule type" value="Genomic_DNA"/>
</dbReference>
<proteinExistence type="predicted"/>
<dbReference type="Proteomes" id="UP000634134">
    <property type="component" value="Unassembled WGS sequence"/>
</dbReference>
<dbReference type="SUPFAM" id="SSF53756">
    <property type="entry name" value="UDP-Glycosyltransferase/glycogen phosphorylase"/>
    <property type="match status" value="1"/>
</dbReference>
<comment type="caution">
    <text evidence="1">The sequence shown here is derived from an EMBL/GenBank/DDBJ whole genome shotgun (WGS) entry which is preliminary data.</text>
</comment>
<evidence type="ECO:0000313" key="2">
    <source>
        <dbReference type="Proteomes" id="UP000634134"/>
    </source>
</evidence>
<dbReference type="Gene3D" id="3.40.50.2000">
    <property type="entry name" value="Glycogen Phosphorylase B"/>
    <property type="match status" value="1"/>
</dbReference>
<evidence type="ECO:0000313" key="1">
    <source>
        <dbReference type="EMBL" id="MBE9463122.1"/>
    </source>
</evidence>
<keyword evidence="2" id="KW-1185">Reference proteome</keyword>
<reference evidence="2" key="1">
    <citation type="submission" date="2023-07" db="EMBL/GenBank/DDBJ databases">
        <title>Dyadobacter sp. nov 'subterranea' isolated from contaminted grondwater.</title>
        <authorList>
            <person name="Szabo I."/>
            <person name="Al-Omari J."/>
            <person name="Szerdahelyi S.G."/>
            <person name="Rado J."/>
        </authorList>
    </citation>
    <scope>NUCLEOTIDE SEQUENCE [LARGE SCALE GENOMIC DNA]</scope>
    <source>
        <strain evidence="2">UP-52</strain>
    </source>
</reference>
<dbReference type="Pfam" id="PF13692">
    <property type="entry name" value="Glyco_trans_1_4"/>
    <property type="match status" value="1"/>
</dbReference>
<organism evidence="1 2">
    <name type="scientific">Dyadobacter subterraneus</name>
    <dbReference type="NCBI Taxonomy" id="2773304"/>
    <lineage>
        <taxon>Bacteria</taxon>
        <taxon>Pseudomonadati</taxon>
        <taxon>Bacteroidota</taxon>
        <taxon>Cytophagia</taxon>
        <taxon>Cytophagales</taxon>
        <taxon>Spirosomataceae</taxon>
        <taxon>Dyadobacter</taxon>
    </lineage>
</organism>